<protein>
    <submittedName>
        <fullName evidence="1">Uncharacterized protein</fullName>
    </submittedName>
</protein>
<reference evidence="1" key="1">
    <citation type="journal article" date="2022" name="Plant J.">
        <title>Strategies of tolerance reflected in two North American maple genomes.</title>
        <authorList>
            <person name="McEvoy S.L."/>
            <person name="Sezen U.U."/>
            <person name="Trouern-Trend A."/>
            <person name="McMahon S.M."/>
            <person name="Schaberg P.G."/>
            <person name="Yang J."/>
            <person name="Wegrzyn J.L."/>
            <person name="Swenson N.G."/>
        </authorList>
    </citation>
    <scope>NUCLEOTIDE SEQUENCE</scope>
    <source>
        <strain evidence="1">91603</strain>
    </source>
</reference>
<dbReference type="AlphaFoldDB" id="A0AAD5IQ89"/>
<organism evidence="1 2">
    <name type="scientific">Acer negundo</name>
    <name type="common">Box elder</name>
    <dbReference type="NCBI Taxonomy" id="4023"/>
    <lineage>
        <taxon>Eukaryota</taxon>
        <taxon>Viridiplantae</taxon>
        <taxon>Streptophyta</taxon>
        <taxon>Embryophyta</taxon>
        <taxon>Tracheophyta</taxon>
        <taxon>Spermatophyta</taxon>
        <taxon>Magnoliopsida</taxon>
        <taxon>eudicotyledons</taxon>
        <taxon>Gunneridae</taxon>
        <taxon>Pentapetalae</taxon>
        <taxon>rosids</taxon>
        <taxon>malvids</taxon>
        <taxon>Sapindales</taxon>
        <taxon>Sapindaceae</taxon>
        <taxon>Hippocastanoideae</taxon>
        <taxon>Acereae</taxon>
        <taxon>Acer</taxon>
    </lineage>
</organism>
<gene>
    <name evidence="1" type="ORF">LWI28_003145</name>
</gene>
<evidence type="ECO:0000313" key="2">
    <source>
        <dbReference type="Proteomes" id="UP001064489"/>
    </source>
</evidence>
<dbReference type="Pfam" id="PF14223">
    <property type="entry name" value="Retrotran_gag_2"/>
    <property type="match status" value="1"/>
</dbReference>
<comment type="caution">
    <text evidence="1">The sequence shown here is derived from an EMBL/GenBank/DDBJ whole genome shotgun (WGS) entry which is preliminary data.</text>
</comment>
<evidence type="ECO:0000313" key="1">
    <source>
        <dbReference type="EMBL" id="KAI9173560.1"/>
    </source>
</evidence>
<keyword evidence="2" id="KW-1185">Reference proteome</keyword>
<proteinExistence type="predicted"/>
<name>A0AAD5IQ89_ACENE</name>
<sequence length="147" mass="17030">MEDLLYVKDYYLPVFAEQKPKDKIDDEWTLLHRQKNGNDKLFLIKKLIGLKYKDETPLSYHLNAYQGIPNQLAEMNIKFENEVHGLWLLGILPDSWETFRTSVSNSAPNSAVIMDLAKSSVLNERNEKKVTGFVTVRDLSNRKEGEE</sequence>
<accession>A0AAD5IQ89</accession>
<dbReference type="Proteomes" id="UP001064489">
    <property type="component" value="Chromosome 8"/>
</dbReference>
<dbReference type="EMBL" id="JAJSOW010000103">
    <property type="protein sequence ID" value="KAI9173560.1"/>
    <property type="molecule type" value="Genomic_DNA"/>
</dbReference>
<reference evidence="1" key="2">
    <citation type="submission" date="2023-02" db="EMBL/GenBank/DDBJ databases">
        <authorList>
            <person name="Swenson N.G."/>
            <person name="Wegrzyn J.L."/>
            <person name="Mcevoy S.L."/>
        </authorList>
    </citation>
    <scope>NUCLEOTIDE SEQUENCE</scope>
    <source>
        <strain evidence="1">91603</strain>
        <tissue evidence="1">Leaf</tissue>
    </source>
</reference>